<dbReference type="STRING" id="1460663.A0A177CUM1"/>
<evidence type="ECO:0000313" key="3">
    <source>
        <dbReference type="Proteomes" id="UP000077069"/>
    </source>
</evidence>
<evidence type="ECO:0000259" key="1">
    <source>
        <dbReference type="Pfam" id="PF00561"/>
    </source>
</evidence>
<name>A0A177CUM1_9PLEO</name>
<dbReference type="SUPFAM" id="SSF53474">
    <property type="entry name" value="alpha/beta-Hydrolases"/>
    <property type="match status" value="1"/>
</dbReference>
<dbReference type="PRINTS" id="PR00111">
    <property type="entry name" value="ABHYDROLASE"/>
</dbReference>
<evidence type="ECO:0000313" key="2">
    <source>
        <dbReference type="EMBL" id="OAG10459.1"/>
    </source>
</evidence>
<dbReference type="EMBL" id="KV441549">
    <property type="protein sequence ID" value="OAG10459.1"/>
    <property type="molecule type" value="Genomic_DNA"/>
</dbReference>
<dbReference type="InterPro" id="IPR050228">
    <property type="entry name" value="Carboxylesterase_BioH"/>
</dbReference>
<feature type="domain" description="AB hydrolase-1" evidence="1">
    <location>
        <begin position="96"/>
        <end position="381"/>
    </location>
</feature>
<dbReference type="GO" id="GO:0016787">
    <property type="term" value="F:hydrolase activity"/>
    <property type="evidence" value="ECO:0007669"/>
    <property type="project" value="UniProtKB-KW"/>
</dbReference>
<sequence>MTPIVPDFARHSRTYLFVGAAALGTLVFLKSIGTSTIPTGPHIIPSPKDTLLPNLTAEEVNQLPYPPDPLPGRRDVSSALGDTRVYEWGPEDGRRVILIHGISTPSIALANIAQKLVDRECRVMLFDLFGRGYSSTVTPYTHPHTTLLYLAQLSSCIASSPLPWTSFTLIGYSLGGALAADIASRIPSSIENLILIAPGGLIRSSHINWRSRLLYSSHGILPEWLIEQLVARRLWTGPETVAHPEPEKDVAQLSGEIEEPRGGLRSAAVYTTSHHRLLPDYENSTAAKVVDWQILHHRGFIPSFVSAIRNAPIHGQQARWGILRSNIETEVGGVRKVFLVLGETDPIIVAEELVEDAIDVLGRENVEVRIVKGVGHEVAISNAEDVVGAVEEAFASQG</sequence>
<proteinExistence type="predicted"/>
<dbReference type="GeneID" id="28759703"/>
<dbReference type="Proteomes" id="UP000077069">
    <property type="component" value="Unassembled WGS sequence"/>
</dbReference>
<dbReference type="Pfam" id="PF00561">
    <property type="entry name" value="Abhydrolase_1"/>
    <property type="match status" value="1"/>
</dbReference>
<dbReference type="OrthoDB" id="408373at2759"/>
<dbReference type="AlphaFoldDB" id="A0A177CUM1"/>
<keyword evidence="2" id="KW-0378">Hydrolase</keyword>
<dbReference type="InParanoid" id="A0A177CUM1"/>
<dbReference type="InterPro" id="IPR000073">
    <property type="entry name" value="AB_hydrolase_1"/>
</dbReference>
<gene>
    <name evidence="2" type="ORF">CC84DRAFT_1139033</name>
</gene>
<dbReference type="InterPro" id="IPR029058">
    <property type="entry name" value="AB_hydrolase_fold"/>
</dbReference>
<organism evidence="2 3">
    <name type="scientific">Paraphaeosphaeria sporulosa</name>
    <dbReference type="NCBI Taxonomy" id="1460663"/>
    <lineage>
        <taxon>Eukaryota</taxon>
        <taxon>Fungi</taxon>
        <taxon>Dikarya</taxon>
        <taxon>Ascomycota</taxon>
        <taxon>Pezizomycotina</taxon>
        <taxon>Dothideomycetes</taxon>
        <taxon>Pleosporomycetidae</taxon>
        <taxon>Pleosporales</taxon>
        <taxon>Massarineae</taxon>
        <taxon>Didymosphaeriaceae</taxon>
        <taxon>Paraphaeosphaeria</taxon>
    </lineage>
</organism>
<reference evidence="2 3" key="1">
    <citation type="submission" date="2016-05" db="EMBL/GenBank/DDBJ databases">
        <title>Comparative analysis of secretome profiles of manganese(II)-oxidizing ascomycete fungi.</title>
        <authorList>
            <consortium name="DOE Joint Genome Institute"/>
            <person name="Zeiner C.A."/>
            <person name="Purvine S.O."/>
            <person name="Zink E.M."/>
            <person name="Wu S."/>
            <person name="Pasa-Tolic L."/>
            <person name="Chaput D.L."/>
            <person name="Haridas S."/>
            <person name="Grigoriev I.V."/>
            <person name="Santelli C.M."/>
            <person name="Hansel C.M."/>
        </authorList>
    </citation>
    <scope>NUCLEOTIDE SEQUENCE [LARGE SCALE GENOMIC DNA]</scope>
    <source>
        <strain evidence="2 3">AP3s5-JAC2a</strain>
    </source>
</reference>
<keyword evidence="3" id="KW-1185">Reference proteome</keyword>
<dbReference type="RefSeq" id="XP_018040824.1">
    <property type="nucleotide sequence ID" value="XM_018176217.1"/>
</dbReference>
<dbReference type="Gene3D" id="3.40.50.1820">
    <property type="entry name" value="alpha/beta hydrolase"/>
    <property type="match status" value="1"/>
</dbReference>
<accession>A0A177CUM1</accession>
<protein>
    <submittedName>
        <fullName evidence="2">Alpha/beta-hydrolase</fullName>
    </submittedName>
</protein>
<dbReference type="PANTHER" id="PTHR43194:SF2">
    <property type="entry name" value="PEROXISOMAL MEMBRANE PROTEIN LPX1"/>
    <property type="match status" value="1"/>
</dbReference>
<dbReference type="PANTHER" id="PTHR43194">
    <property type="entry name" value="HYDROLASE ALPHA/BETA FOLD FAMILY"/>
    <property type="match status" value="1"/>
</dbReference>